<feature type="transmembrane region" description="Helical" evidence="1">
    <location>
        <begin position="522"/>
        <end position="541"/>
    </location>
</feature>
<gene>
    <name evidence="2" type="ORF">UFOPK3342_00304</name>
</gene>
<dbReference type="Pfam" id="PF13641">
    <property type="entry name" value="Glyco_tranf_2_3"/>
    <property type="match status" value="1"/>
</dbReference>
<dbReference type="InterPro" id="IPR029044">
    <property type="entry name" value="Nucleotide-diphossugar_trans"/>
</dbReference>
<feature type="transmembrane region" description="Helical" evidence="1">
    <location>
        <begin position="497"/>
        <end position="516"/>
    </location>
</feature>
<dbReference type="SUPFAM" id="SSF53448">
    <property type="entry name" value="Nucleotide-diphospho-sugar transferases"/>
    <property type="match status" value="1"/>
</dbReference>
<name>A0A6J7CNN7_9ZZZZ</name>
<sequence length="1016" mass="110471">MAAQAALDGHRIIAILVTHDGQTWLPETVAALTSQTRPIDDIVAVDTGSEDSTLKLLKSARVRTLSTDRECGFGEAVALGINSIDRGPVEKTEWLWLIHDDSAPAPTALEFLLASIQERPQVAMVGPKLLGWHNRTHILEAGISIAGNGARWTGLEPFEYDQGQHDGVHDVLSVSTAGALIRRDIFEEIGGFDKNLALFRDDVDFGWRARVAGHSIIAATSAVVYHAQASASERRNIDVKGAFLQRPLLLDRRNAAYVLLANSSWWLLPWLALQLLGSAMLRALGYLLAKLPGYASDELLAVATLLIKPGIIIKARRDRKLHRFVSSRVVAPYIPPRWSQLRLTSSRIIDALRRRFIPESNEASTSILDSSEDEDLLVPSSGVRWFNIFRKPEVSAFILLALVTLISSRMRLGSLIGGALPASPGGARDLWRSYFESWHQVGMGSSQASPPWVAVVAIFASILFGKTPLLVTLFFLTAPVAMMVSILKLFRKLTHNNWISVPASFIYAISPVALAAVNSGRLATVVVLIIAPQLPILLSNWKRIELHSWRQIFTFTLIFAILYAFTLIASVICLGLVVAAAFLDYQDYLTSLNKSLFLERLKKRLTLLVVPYILTAPYSFEALISPSKFLAEPGLQLSGGAGELVILGNPGGAGSPPWWLVSPLLLILLIALFTSSSAKAIALYGTYFLSAAVLFSTFSIATHGDSAPTRVWVGTFLVGATIAASAAGVVILDRIRAVLVSTNIHFRHILAALLLSITAVYSIAAVGWSITAGATSPVQSSRDTVMPAFLSAEKDTKTLVLREVGSVDSKSIQFYISHGKDIALGEPDIAPSQLKEISSAAQALIDGSGISSSKVFADFGIKYVFVKLPFDSDVIRTIDSFGGFTRASATSTGIVWRVAGVTGRLVLVGADGVRTLLDTGEIGARTNVEHPGRILLTESFDRSWQILENGYRLERVKSEQNLPVFIATEAGEISLLHDGTIRRAWLSFEIITWILVIIFATPAGRRKREISEAELA</sequence>
<reference evidence="2" key="1">
    <citation type="submission" date="2020-05" db="EMBL/GenBank/DDBJ databases">
        <authorList>
            <person name="Chiriac C."/>
            <person name="Salcher M."/>
            <person name="Ghai R."/>
            <person name="Kavagutti S V."/>
        </authorList>
    </citation>
    <scope>NUCLEOTIDE SEQUENCE</scope>
</reference>
<keyword evidence="1" id="KW-0472">Membrane</keyword>
<dbReference type="PANTHER" id="PTHR43685:SF3">
    <property type="entry name" value="SLR2126 PROTEIN"/>
    <property type="match status" value="1"/>
</dbReference>
<feature type="transmembrane region" description="Helical" evidence="1">
    <location>
        <begin position="712"/>
        <end position="732"/>
    </location>
</feature>
<feature type="transmembrane region" description="Helical" evidence="1">
    <location>
        <begin position="657"/>
        <end position="674"/>
    </location>
</feature>
<feature type="transmembrane region" description="Helical" evidence="1">
    <location>
        <begin position="681"/>
        <end position="700"/>
    </location>
</feature>
<evidence type="ECO:0000256" key="1">
    <source>
        <dbReference type="SAM" id="Phobius"/>
    </source>
</evidence>
<feature type="transmembrane region" description="Helical" evidence="1">
    <location>
        <begin position="553"/>
        <end position="583"/>
    </location>
</feature>
<organism evidence="2">
    <name type="scientific">freshwater metagenome</name>
    <dbReference type="NCBI Taxonomy" id="449393"/>
    <lineage>
        <taxon>unclassified sequences</taxon>
        <taxon>metagenomes</taxon>
        <taxon>ecological metagenomes</taxon>
    </lineage>
</organism>
<proteinExistence type="predicted"/>
<accession>A0A6J7CNN7</accession>
<dbReference type="Gene3D" id="3.90.550.10">
    <property type="entry name" value="Spore Coat Polysaccharide Biosynthesis Protein SpsA, Chain A"/>
    <property type="match status" value="1"/>
</dbReference>
<keyword evidence="1" id="KW-0812">Transmembrane</keyword>
<dbReference type="EMBL" id="CAFBLH010000005">
    <property type="protein sequence ID" value="CAB4858625.1"/>
    <property type="molecule type" value="Genomic_DNA"/>
</dbReference>
<protein>
    <submittedName>
        <fullName evidence="2">Unannotated protein</fullName>
    </submittedName>
</protein>
<feature type="transmembrane region" description="Helical" evidence="1">
    <location>
        <begin position="744"/>
        <end position="770"/>
    </location>
</feature>
<evidence type="ECO:0000313" key="2">
    <source>
        <dbReference type="EMBL" id="CAB4858625.1"/>
    </source>
</evidence>
<dbReference type="InterPro" id="IPR050834">
    <property type="entry name" value="Glycosyltransf_2"/>
</dbReference>
<dbReference type="AlphaFoldDB" id="A0A6J7CNN7"/>
<keyword evidence="1" id="KW-1133">Transmembrane helix</keyword>
<dbReference type="PANTHER" id="PTHR43685">
    <property type="entry name" value="GLYCOSYLTRANSFERASE"/>
    <property type="match status" value="1"/>
</dbReference>